<proteinExistence type="predicted"/>
<dbReference type="Gene3D" id="3.40.430.10">
    <property type="entry name" value="Dihydrofolate Reductase, subunit A"/>
    <property type="match status" value="1"/>
</dbReference>
<keyword evidence="1" id="KW-0472">Membrane</keyword>
<comment type="caution">
    <text evidence="2">The sequence shown here is derived from an EMBL/GenBank/DDBJ whole genome shotgun (WGS) entry which is preliminary data.</text>
</comment>
<gene>
    <name evidence="2" type="ORF">HNR21_001713</name>
</gene>
<dbReference type="EMBL" id="JACJII010000001">
    <property type="protein sequence ID" value="MBA9002831.1"/>
    <property type="molecule type" value="Genomic_DNA"/>
</dbReference>
<feature type="transmembrane region" description="Helical" evidence="1">
    <location>
        <begin position="72"/>
        <end position="94"/>
    </location>
</feature>
<evidence type="ECO:0000313" key="2">
    <source>
        <dbReference type="EMBL" id="MBA9002831.1"/>
    </source>
</evidence>
<name>A0A7W3MVU8_9ACTN</name>
<organism evidence="2 3">
    <name type="scientific">Thermomonospora cellulosilytica</name>
    <dbReference type="NCBI Taxonomy" id="1411118"/>
    <lineage>
        <taxon>Bacteria</taxon>
        <taxon>Bacillati</taxon>
        <taxon>Actinomycetota</taxon>
        <taxon>Actinomycetes</taxon>
        <taxon>Streptosporangiales</taxon>
        <taxon>Thermomonosporaceae</taxon>
        <taxon>Thermomonospora</taxon>
    </lineage>
</organism>
<accession>A0A7W3MVU8</accession>
<protein>
    <submittedName>
        <fullName evidence="2">Uncharacterized protein</fullName>
    </submittedName>
</protein>
<dbReference type="Proteomes" id="UP000539313">
    <property type="component" value="Unassembled WGS sequence"/>
</dbReference>
<keyword evidence="1" id="KW-1133">Transmembrane helix</keyword>
<evidence type="ECO:0000256" key="1">
    <source>
        <dbReference type="SAM" id="Phobius"/>
    </source>
</evidence>
<keyword evidence="3" id="KW-1185">Reference proteome</keyword>
<keyword evidence="1" id="KW-0812">Transmembrane</keyword>
<dbReference type="RefSeq" id="WP_246442023.1">
    <property type="nucleotide sequence ID" value="NZ_JACJII010000001.1"/>
</dbReference>
<dbReference type="SUPFAM" id="SSF53597">
    <property type="entry name" value="Dihydrofolate reductase-like"/>
    <property type="match status" value="1"/>
</dbReference>
<evidence type="ECO:0000313" key="3">
    <source>
        <dbReference type="Proteomes" id="UP000539313"/>
    </source>
</evidence>
<dbReference type="InterPro" id="IPR024072">
    <property type="entry name" value="DHFR-like_dom_sf"/>
</dbReference>
<sequence>MRSVTYSMNVSLDGYIAGPDGGFDWTTPGEIVLGAILVGAGWLWLKYAERYLNWVSRKIPLSSSEGREADKFVRSAGGGLLMAMGLVSIVATIARM</sequence>
<feature type="transmembrane region" description="Helical" evidence="1">
    <location>
        <begin position="31"/>
        <end position="48"/>
    </location>
</feature>
<reference evidence="2 3" key="1">
    <citation type="submission" date="2020-08" db="EMBL/GenBank/DDBJ databases">
        <title>Sequencing the genomes of 1000 actinobacteria strains.</title>
        <authorList>
            <person name="Klenk H.-P."/>
        </authorList>
    </citation>
    <scope>NUCLEOTIDE SEQUENCE [LARGE SCALE GENOMIC DNA]</scope>
    <source>
        <strain evidence="2 3">DSM 45823</strain>
    </source>
</reference>
<dbReference type="AlphaFoldDB" id="A0A7W3MVU8"/>